<feature type="domain" description="HTH luxR-type" evidence="4">
    <location>
        <begin position="156"/>
        <end position="221"/>
    </location>
</feature>
<dbReference type="PANTHER" id="PTHR44688">
    <property type="entry name" value="DNA-BINDING TRANSCRIPTIONAL ACTIVATOR DEVR_DOSR"/>
    <property type="match status" value="1"/>
</dbReference>
<evidence type="ECO:0000313" key="6">
    <source>
        <dbReference type="Proteomes" id="UP001596405"/>
    </source>
</evidence>
<keyword evidence="6" id="KW-1185">Reference proteome</keyword>
<evidence type="ECO:0000256" key="3">
    <source>
        <dbReference type="ARBA" id="ARBA00023163"/>
    </source>
</evidence>
<evidence type="ECO:0000256" key="2">
    <source>
        <dbReference type="ARBA" id="ARBA00023125"/>
    </source>
</evidence>
<dbReference type="Gene3D" id="3.30.450.20">
    <property type="entry name" value="PAS domain"/>
    <property type="match status" value="1"/>
</dbReference>
<organism evidence="5 6">
    <name type="scientific">Rufibacter roseus</name>
    <dbReference type="NCBI Taxonomy" id="1567108"/>
    <lineage>
        <taxon>Bacteria</taxon>
        <taxon>Pseudomonadati</taxon>
        <taxon>Bacteroidota</taxon>
        <taxon>Cytophagia</taxon>
        <taxon>Cytophagales</taxon>
        <taxon>Hymenobacteraceae</taxon>
        <taxon>Rufibacter</taxon>
    </lineage>
</organism>
<dbReference type="CDD" id="cd06170">
    <property type="entry name" value="LuxR_C_like"/>
    <property type="match status" value="1"/>
</dbReference>
<dbReference type="PANTHER" id="PTHR44688:SF16">
    <property type="entry name" value="DNA-BINDING TRANSCRIPTIONAL ACTIVATOR DEVR_DOSR"/>
    <property type="match status" value="1"/>
</dbReference>
<dbReference type="InterPro" id="IPR016032">
    <property type="entry name" value="Sig_transdc_resp-reg_C-effctor"/>
</dbReference>
<dbReference type="InterPro" id="IPR036388">
    <property type="entry name" value="WH-like_DNA-bd_sf"/>
</dbReference>
<dbReference type="InterPro" id="IPR000792">
    <property type="entry name" value="Tscrpt_reg_LuxR_C"/>
</dbReference>
<dbReference type="EMBL" id="JBHSYQ010000012">
    <property type="protein sequence ID" value="MFC6999061.1"/>
    <property type="molecule type" value="Genomic_DNA"/>
</dbReference>
<gene>
    <name evidence="5" type="ORF">ACFQHR_15610</name>
</gene>
<accession>A0ABW2DR40</accession>
<keyword evidence="1" id="KW-0805">Transcription regulation</keyword>
<comment type="caution">
    <text evidence="5">The sequence shown here is derived from an EMBL/GenBank/DDBJ whole genome shotgun (WGS) entry which is preliminary data.</text>
</comment>
<dbReference type="PROSITE" id="PS50043">
    <property type="entry name" value="HTH_LUXR_2"/>
    <property type="match status" value="1"/>
</dbReference>
<keyword evidence="2" id="KW-0238">DNA-binding</keyword>
<reference evidence="6" key="1">
    <citation type="journal article" date="2019" name="Int. J. Syst. Evol. Microbiol.">
        <title>The Global Catalogue of Microorganisms (GCM) 10K type strain sequencing project: providing services to taxonomists for standard genome sequencing and annotation.</title>
        <authorList>
            <consortium name="The Broad Institute Genomics Platform"/>
            <consortium name="The Broad Institute Genome Sequencing Center for Infectious Disease"/>
            <person name="Wu L."/>
            <person name="Ma J."/>
        </authorList>
    </citation>
    <scope>NUCLEOTIDE SEQUENCE [LARGE SCALE GENOMIC DNA]</scope>
    <source>
        <strain evidence="6">CGMCC 4.7393</strain>
    </source>
</reference>
<evidence type="ECO:0000313" key="5">
    <source>
        <dbReference type="EMBL" id="MFC6999061.1"/>
    </source>
</evidence>
<evidence type="ECO:0000259" key="4">
    <source>
        <dbReference type="PROSITE" id="PS50043"/>
    </source>
</evidence>
<dbReference type="Proteomes" id="UP001596405">
    <property type="component" value="Unassembled WGS sequence"/>
</dbReference>
<dbReference type="SUPFAM" id="SSF46894">
    <property type="entry name" value="C-terminal effector domain of the bipartite response regulators"/>
    <property type="match status" value="1"/>
</dbReference>
<dbReference type="Gene3D" id="1.10.10.10">
    <property type="entry name" value="Winged helix-like DNA-binding domain superfamily/Winged helix DNA-binding domain"/>
    <property type="match status" value="1"/>
</dbReference>
<name>A0ABW2DR40_9BACT</name>
<evidence type="ECO:0000256" key="1">
    <source>
        <dbReference type="ARBA" id="ARBA00023015"/>
    </source>
</evidence>
<dbReference type="RefSeq" id="WP_066626064.1">
    <property type="nucleotide sequence ID" value="NZ_JBHSYQ010000012.1"/>
</dbReference>
<keyword evidence="3" id="KW-0804">Transcription</keyword>
<dbReference type="PRINTS" id="PR00038">
    <property type="entry name" value="HTHLUXR"/>
</dbReference>
<dbReference type="Pfam" id="PF00196">
    <property type="entry name" value="GerE"/>
    <property type="match status" value="1"/>
</dbReference>
<sequence length="223" mass="25664">MNNKDTIAEAVTEVEKLAEKMPCVLVLHNMQTMSVVWMSSRGLAILGVSAEEIEGKSEESYHSLHFNPEDAKDYVPKLQNLIECNDEEKIVTFFQQVRASESQEWQWYMSSAKIFKKDTENKPLLVLSISIPIDPHNHITAKVERLLEENNFLRKHLQEFSKLSERECEVLRLLALGKSASDTAEELCISTNTVESHRKNIKQKLNTNSFFELCQYARAFDLI</sequence>
<protein>
    <submittedName>
        <fullName evidence="5">LuxR C-terminal-related transcriptional regulator</fullName>
    </submittedName>
</protein>
<proteinExistence type="predicted"/>
<dbReference type="SMART" id="SM00421">
    <property type="entry name" value="HTH_LUXR"/>
    <property type="match status" value="1"/>
</dbReference>
<dbReference type="SUPFAM" id="SSF55785">
    <property type="entry name" value="PYP-like sensor domain (PAS domain)"/>
    <property type="match status" value="1"/>
</dbReference>
<dbReference type="InterPro" id="IPR035965">
    <property type="entry name" value="PAS-like_dom_sf"/>
</dbReference>